<dbReference type="Proteomes" id="UP001364224">
    <property type="component" value="Unassembled WGS sequence"/>
</dbReference>
<keyword evidence="3" id="KW-1185">Reference proteome</keyword>
<feature type="signal peptide" evidence="1">
    <location>
        <begin position="1"/>
        <end position="25"/>
    </location>
</feature>
<dbReference type="InterPro" id="IPR022061">
    <property type="entry name" value="DUF3617"/>
</dbReference>
<dbReference type="Pfam" id="PF12276">
    <property type="entry name" value="DUF3617"/>
    <property type="match status" value="1"/>
</dbReference>
<organism evidence="2 3">
    <name type="scientific">Bradyrhizobium algeriense</name>
    <dbReference type="NCBI Taxonomy" id="634784"/>
    <lineage>
        <taxon>Bacteria</taxon>
        <taxon>Pseudomonadati</taxon>
        <taxon>Pseudomonadota</taxon>
        <taxon>Alphaproteobacteria</taxon>
        <taxon>Hyphomicrobiales</taxon>
        <taxon>Nitrobacteraceae</taxon>
        <taxon>Bradyrhizobium</taxon>
    </lineage>
</organism>
<keyword evidence="1" id="KW-0732">Signal</keyword>
<dbReference type="RefSeq" id="WP_334485194.1">
    <property type="nucleotide sequence ID" value="NZ_JAZHRV010000001.1"/>
</dbReference>
<comment type="caution">
    <text evidence="2">The sequence shown here is derived from an EMBL/GenBank/DDBJ whole genome shotgun (WGS) entry which is preliminary data.</text>
</comment>
<accession>A0ABU8BI84</accession>
<reference evidence="2 3" key="1">
    <citation type="submission" date="2024-02" db="EMBL/GenBank/DDBJ databases">
        <title>Adaptive strategies in a cosmopolitan and abundant soil bacterium.</title>
        <authorList>
            <person name="Carini P."/>
        </authorList>
    </citation>
    <scope>NUCLEOTIDE SEQUENCE [LARGE SCALE GENOMIC DNA]</scope>
    <source>
        <strain evidence="2 3">AZCC 1608</strain>
    </source>
</reference>
<evidence type="ECO:0000313" key="2">
    <source>
        <dbReference type="EMBL" id="MEH2558259.1"/>
    </source>
</evidence>
<protein>
    <recommendedName>
        <fullName evidence="4">DUF3617 family protein</fullName>
    </recommendedName>
</protein>
<evidence type="ECO:0000313" key="3">
    <source>
        <dbReference type="Proteomes" id="UP001364224"/>
    </source>
</evidence>
<evidence type="ECO:0000256" key="1">
    <source>
        <dbReference type="SAM" id="SignalP"/>
    </source>
</evidence>
<gene>
    <name evidence="2" type="ORF">V1286_005788</name>
</gene>
<name>A0ABU8BI84_9BRAD</name>
<feature type="chain" id="PRO_5045766087" description="DUF3617 family protein" evidence="1">
    <location>
        <begin position="26"/>
        <end position="180"/>
    </location>
</feature>
<evidence type="ECO:0008006" key="4">
    <source>
        <dbReference type="Google" id="ProtNLM"/>
    </source>
</evidence>
<sequence>MRRLLLVTCSALGLLALLPVNGALAVELPVRKAGLWEMKVLSGGSVPEMTMQQCTDETTDKDMSTAMSPVAKEICSKQDIQKTATGYVTDSVCGVAGMTIKSKAEINGDFNSAYTVKTSSHTEGGMGGAPRDSSSTIEAKWIGACKSDQKPGDIMMPGGMKMNINDMQKLKALIPKQPAK</sequence>
<proteinExistence type="predicted"/>
<dbReference type="EMBL" id="JAZHRV010000001">
    <property type="protein sequence ID" value="MEH2558259.1"/>
    <property type="molecule type" value="Genomic_DNA"/>
</dbReference>